<keyword evidence="3" id="KW-0808">Transferase</keyword>
<keyword evidence="5" id="KW-0812">Transmembrane</keyword>
<evidence type="ECO:0000256" key="5">
    <source>
        <dbReference type="SAM" id="Phobius"/>
    </source>
</evidence>
<protein>
    <recommendedName>
        <fullName evidence="8">Glycosyltransferase family 34 protein</fullName>
    </recommendedName>
</protein>
<keyword evidence="2" id="KW-0328">Glycosyltransferase</keyword>
<dbReference type="PANTHER" id="PTHR31306">
    <property type="entry name" value="ALPHA-1,6-MANNOSYLTRANSFERASE MNN11-RELATED"/>
    <property type="match status" value="1"/>
</dbReference>
<evidence type="ECO:0000313" key="6">
    <source>
        <dbReference type="EMBL" id="QRC94257.1"/>
    </source>
</evidence>
<evidence type="ECO:0000256" key="4">
    <source>
        <dbReference type="SAM" id="MobiDB-lite"/>
    </source>
</evidence>
<dbReference type="Gene3D" id="3.90.550.10">
    <property type="entry name" value="Spore Coat Polysaccharide Biosynthesis Protein SpsA, Chain A"/>
    <property type="match status" value="1"/>
</dbReference>
<evidence type="ECO:0000256" key="1">
    <source>
        <dbReference type="ARBA" id="ARBA00005664"/>
    </source>
</evidence>
<feature type="region of interest" description="Disordered" evidence="4">
    <location>
        <begin position="1"/>
        <end position="21"/>
    </location>
</feature>
<dbReference type="OrthoDB" id="205108at2759"/>
<dbReference type="Proteomes" id="UP000663193">
    <property type="component" value="Chromosome 4"/>
</dbReference>
<dbReference type="EMBL" id="CP069026">
    <property type="protein sequence ID" value="QRC94257.1"/>
    <property type="molecule type" value="Genomic_DNA"/>
</dbReference>
<dbReference type="OMA" id="DQDAYIM"/>
<keyword evidence="7" id="KW-1185">Reference proteome</keyword>
<dbReference type="GO" id="GO:0016757">
    <property type="term" value="F:glycosyltransferase activity"/>
    <property type="evidence" value="ECO:0007669"/>
    <property type="project" value="UniProtKB-KW"/>
</dbReference>
<reference evidence="7" key="1">
    <citation type="journal article" date="2021" name="BMC Genomics">
        <title>Chromosome-level genome assembly and manually-curated proteome of model necrotroph Parastagonospora nodorum Sn15 reveals a genome-wide trove of candidate effector homologs, and redundancy of virulence-related functions within an accessory chromosome.</title>
        <authorList>
            <person name="Bertazzoni S."/>
            <person name="Jones D.A.B."/>
            <person name="Phan H.T."/>
            <person name="Tan K.-C."/>
            <person name="Hane J.K."/>
        </authorList>
    </citation>
    <scope>NUCLEOTIDE SEQUENCE [LARGE SCALE GENOMIC DNA]</scope>
    <source>
        <strain evidence="7">SN15 / ATCC MYA-4574 / FGSC 10173)</strain>
    </source>
</reference>
<dbReference type="InterPro" id="IPR029044">
    <property type="entry name" value="Nucleotide-diphossugar_trans"/>
</dbReference>
<proteinExistence type="inferred from homology"/>
<name>A0A7U2HZY0_PHANO</name>
<dbReference type="VEuPathDB" id="FungiDB:JI435_075170"/>
<dbReference type="FunFam" id="3.90.550.10:FF:000149">
    <property type="entry name" value="Alpha-1,6-mannosyltransferase subunit"/>
    <property type="match status" value="1"/>
</dbReference>
<dbReference type="PANTHER" id="PTHR31306:SF10">
    <property type="entry name" value="ALPHA-1,6-MANNOSYLTRANSFERASE MNN11-RELATED"/>
    <property type="match status" value="1"/>
</dbReference>
<feature type="transmembrane region" description="Helical" evidence="5">
    <location>
        <begin position="39"/>
        <end position="56"/>
    </location>
</feature>
<sequence>MHFAMPPRKTSRPPPYAARQQSGLRLPPALKNLLRRDKLRVVIVAMLGFLSVYWLLGKLGGSSDSNAPNLPKVAIGSGAPVVIVTVLDPKANPEWVAKIKQNREGYAKRHGYKTFFPYNDQYPLGNSPLTWARVPAMRHAMTIHPGSTFFWYLDHNAIITNPTIPIHTSLLTPAKLESTMITNAPVVPPDSVIKTFGNLKGDRIDLVIAQDKDGLAPNSFIVRNGEWAKYFLDVWFDPIYRSYNFQKAEFHALEHIVQWHGTILAKLAMVPQNLINSYANGPAAPENGIHKQGDLVANFPGCDKDGRDCAKEHQPFFDALERA</sequence>
<comment type="similarity">
    <text evidence="1">Belongs to the glycosyltransferase 34 family.</text>
</comment>
<dbReference type="Pfam" id="PF05637">
    <property type="entry name" value="Glyco_transf_34"/>
    <property type="match status" value="1"/>
</dbReference>
<evidence type="ECO:0000313" key="7">
    <source>
        <dbReference type="Proteomes" id="UP000663193"/>
    </source>
</evidence>
<evidence type="ECO:0008006" key="8">
    <source>
        <dbReference type="Google" id="ProtNLM"/>
    </source>
</evidence>
<gene>
    <name evidence="6" type="ORF">JI435_075170</name>
</gene>
<evidence type="ECO:0000256" key="2">
    <source>
        <dbReference type="ARBA" id="ARBA00022676"/>
    </source>
</evidence>
<evidence type="ECO:0000256" key="3">
    <source>
        <dbReference type="ARBA" id="ARBA00022679"/>
    </source>
</evidence>
<keyword evidence="5" id="KW-0472">Membrane</keyword>
<dbReference type="AlphaFoldDB" id="A0A7U2HZY0"/>
<organism evidence="6 7">
    <name type="scientific">Phaeosphaeria nodorum (strain SN15 / ATCC MYA-4574 / FGSC 10173)</name>
    <name type="common">Glume blotch fungus</name>
    <name type="synonym">Parastagonospora nodorum</name>
    <dbReference type="NCBI Taxonomy" id="321614"/>
    <lineage>
        <taxon>Eukaryota</taxon>
        <taxon>Fungi</taxon>
        <taxon>Dikarya</taxon>
        <taxon>Ascomycota</taxon>
        <taxon>Pezizomycotina</taxon>
        <taxon>Dothideomycetes</taxon>
        <taxon>Pleosporomycetidae</taxon>
        <taxon>Pleosporales</taxon>
        <taxon>Pleosporineae</taxon>
        <taxon>Phaeosphaeriaceae</taxon>
        <taxon>Parastagonospora</taxon>
    </lineage>
</organism>
<dbReference type="GO" id="GO:0016020">
    <property type="term" value="C:membrane"/>
    <property type="evidence" value="ECO:0007669"/>
    <property type="project" value="InterPro"/>
</dbReference>
<keyword evidence="5" id="KW-1133">Transmembrane helix</keyword>
<dbReference type="InterPro" id="IPR008630">
    <property type="entry name" value="Glyco_trans_34"/>
</dbReference>
<accession>A0A7U2HZY0</accession>